<organism evidence="2 3">
    <name type="scientific">Roseomonas haemaphysalidis</name>
    <dbReference type="NCBI Taxonomy" id="2768162"/>
    <lineage>
        <taxon>Bacteria</taxon>
        <taxon>Pseudomonadati</taxon>
        <taxon>Pseudomonadota</taxon>
        <taxon>Alphaproteobacteria</taxon>
        <taxon>Acetobacterales</taxon>
        <taxon>Roseomonadaceae</taxon>
        <taxon>Roseomonas</taxon>
    </lineage>
</organism>
<evidence type="ECO:0000256" key="1">
    <source>
        <dbReference type="SAM" id="MobiDB-lite"/>
    </source>
</evidence>
<name>A0ABS3KV73_9PROT</name>
<dbReference type="Pfam" id="PF22531">
    <property type="entry name" value="DUF7002"/>
    <property type="match status" value="1"/>
</dbReference>
<dbReference type="Proteomes" id="UP001518989">
    <property type="component" value="Unassembled WGS sequence"/>
</dbReference>
<comment type="caution">
    <text evidence="2">The sequence shown here is derived from an EMBL/GenBank/DDBJ whole genome shotgun (WGS) entry which is preliminary data.</text>
</comment>
<dbReference type="RefSeq" id="WP_207419558.1">
    <property type="nucleotide sequence ID" value="NZ_CP061177.1"/>
</dbReference>
<protein>
    <submittedName>
        <fullName evidence="2">Uncharacterized protein</fullName>
    </submittedName>
</protein>
<gene>
    <name evidence="2" type="ORF">IAI61_20325</name>
</gene>
<evidence type="ECO:0000313" key="3">
    <source>
        <dbReference type="Proteomes" id="UP001518989"/>
    </source>
</evidence>
<evidence type="ECO:0000313" key="2">
    <source>
        <dbReference type="EMBL" id="MBO1081385.1"/>
    </source>
</evidence>
<accession>A0ABS3KV73</accession>
<keyword evidence="3" id="KW-1185">Reference proteome</keyword>
<sequence length="222" mass="23413">MAARPSRPAGGVTRAGGFAARYPRLFHLLPAEAWGSFQKHGLLSAAALCDLYGVAPARRAALLEQDRGKGHFAPLSAPGLPDISLRDQLLPDGLLLRCLTGGYADRPAAWRALLNGMVFLWADPRRAAKLHGASRARPQILLEFDAAALLAPHAAAAMSSPLNSGAPFAMKPTPRGDETFRPLGEWPRADGRPVVEVVVPHAVPAAPAALLDARPIEPAQGS</sequence>
<proteinExistence type="predicted"/>
<dbReference type="EMBL" id="JACTNG010000014">
    <property type="protein sequence ID" value="MBO1081385.1"/>
    <property type="molecule type" value="Genomic_DNA"/>
</dbReference>
<dbReference type="InterPro" id="IPR054271">
    <property type="entry name" value="DUF7002"/>
</dbReference>
<feature type="region of interest" description="Disordered" evidence="1">
    <location>
        <begin position="159"/>
        <end position="185"/>
    </location>
</feature>
<reference evidence="2 3" key="1">
    <citation type="submission" date="2020-09" db="EMBL/GenBank/DDBJ databases">
        <title>Roseomonas.</title>
        <authorList>
            <person name="Zhu W."/>
        </authorList>
    </citation>
    <scope>NUCLEOTIDE SEQUENCE [LARGE SCALE GENOMIC DNA]</scope>
    <source>
        <strain evidence="2 3">573</strain>
    </source>
</reference>